<dbReference type="EMBL" id="JBHFEH010000019">
    <property type="protein sequence ID" value="KAL2053741.1"/>
    <property type="molecule type" value="Genomic_DNA"/>
</dbReference>
<accession>A0ABR4B7A7</accession>
<name>A0ABR4B7A7_9LECA</name>
<reference evidence="1 2" key="1">
    <citation type="submission" date="2024-09" db="EMBL/GenBank/DDBJ databases">
        <title>Rethinking Asexuality: The Enigmatic Case of Functional Sexual Genes in Lepraria (Stereocaulaceae).</title>
        <authorList>
            <person name="Doellman M."/>
            <person name="Sun Y."/>
            <person name="Barcenas-Pena A."/>
            <person name="Lumbsch H.T."/>
            <person name="Grewe F."/>
        </authorList>
    </citation>
    <scope>NUCLEOTIDE SEQUENCE [LARGE SCALE GENOMIC DNA]</scope>
    <source>
        <strain evidence="1 2">Grewe 0041</strain>
    </source>
</reference>
<evidence type="ECO:0000313" key="1">
    <source>
        <dbReference type="EMBL" id="KAL2053741.1"/>
    </source>
</evidence>
<evidence type="ECO:0000313" key="2">
    <source>
        <dbReference type="Proteomes" id="UP001590951"/>
    </source>
</evidence>
<dbReference type="Proteomes" id="UP001590951">
    <property type="component" value="Unassembled WGS sequence"/>
</dbReference>
<sequence>MKKGLASWDLACFRHPEHPGFKDLEKLSKIKYMSLHFETLDKRDEFCKEFELLENLRNRDLNDYEGTLKERKYLANNIRQH</sequence>
<gene>
    <name evidence="1" type="ORF">ABVK25_006046</name>
</gene>
<keyword evidence="2" id="KW-1185">Reference proteome</keyword>
<proteinExistence type="predicted"/>
<organism evidence="1 2">
    <name type="scientific">Lepraria finkii</name>
    <dbReference type="NCBI Taxonomy" id="1340010"/>
    <lineage>
        <taxon>Eukaryota</taxon>
        <taxon>Fungi</taxon>
        <taxon>Dikarya</taxon>
        <taxon>Ascomycota</taxon>
        <taxon>Pezizomycotina</taxon>
        <taxon>Lecanoromycetes</taxon>
        <taxon>OSLEUM clade</taxon>
        <taxon>Lecanoromycetidae</taxon>
        <taxon>Lecanorales</taxon>
        <taxon>Lecanorineae</taxon>
        <taxon>Stereocaulaceae</taxon>
        <taxon>Lepraria</taxon>
    </lineage>
</organism>
<comment type="caution">
    <text evidence="1">The sequence shown here is derived from an EMBL/GenBank/DDBJ whole genome shotgun (WGS) entry which is preliminary data.</text>
</comment>
<protein>
    <submittedName>
        <fullName evidence="1">Uncharacterized protein</fullName>
    </submittedName>
</protein>